<comment type="similarity">
    <text evidence="4">Belongs to the DONSON family.</text>
</comment>
<evidence type="ECO:0000313" key="7">
    <source>
        <dbReference type="Proteomes" id="UP000678393"/>
    </source>
</evidence>
<dbReference type="PANTHER" id="PTHR12972">
    <property type="entry name" value="DOWNSTREAM NEIGHBOR OF SON"/>
    <property type="match status" value="1"/>
</dbReference>
<reference evidence="6" key="1">
    <citation type="submission" date="2021-04" db="EMBL/GenBank/DDBJ databases">
        <authorList>
            <consortium name="Molecular Ecology Group"/>
        </authorList>
    </citation>
    <scope>NUCLEOTIDE SEQUENCE</scope>
</reference>
<dbReference type="AlphaFoldDB" id="A0A8S3Z367"/>
<dbReference type="OrthoDB" id="534063at2759"/>
<dbReference type="GO" id="GO:0033260">
    <property type="term" value="P:nuclear DNA replication"/>
    <property type="evidence" value="ECO:0007669"/>
    <property type="project" value="TreeGrafter"/>
</dbReference>
<feature type="compositionally biased region" description="Low complexity" evidence="5">
    <location>
        <begin position="399"/>
        <end position="410"/>
    </location>
</feature>
<evidence type="ECO:0000256" key="1">
    <source>
        <dbReference type="ARBA" id="ARBA00004123"/>
    </source>
</evidence>
<feature type="region of interest" description="Disordered" evidence="5">
    <location>
        <begin position="30"/>
        <end position="84"/>
    </location>
</feature>
<evidence type="ECO:0000256" key="2">
    <source>
        <dbReference type="ARBA" id="ARBA00022473"/>
    </source>
</evidence>
<dbReference type="Proteomes" id="UP000678393">
    <property type="component" value="Unassembled WGS sequence"/>
</dbReference>
<evidence type="ECO:0000313" key="6">
    <source>
        <dbReference type="EMBL" id="CAG5122768.1"/>
    </source>
</evidence>
<feature type="compositionally biased region" description="Polar residues" evidence="5">
    <location>
        <begin position="45"/>
        <end position="75"/>
    </location>
</feature>
<gene>
    <name evidence="6" type="ORF">CUNI_LOCUS8326</name>
</gene>
<dbReference type="EMBL" id="CAJHNH020001360">
    <property type="protein sequence ID" value="CAG5122768.1"/>
    <property type="molecule type" value="Genomic_DNA"/>
</dbReference>
<dbReference type="PRINTS" id="PR02064">
    <property type="entry name" value="DONSON"/>
</dbReference>
<accession>A0A8S3Z367</accession>
<dbReference type="InterPro" id="IPR024861">
    <property type="entry name" value="Donson"/>
</dbReference>
<feature type="compositionally biased region" description="Acidic residues" evidence="5">
    <location>
        <begin position="440"/>
        <end position="450"/>
    </location>
</feature>
<dbReference type="GO" id="GO:0005634">
    <property type="term" value="C:nucleus"/>
    <property type="evidence" value="ECO:0007669"/>
    <property type="project" value="UniProtKB-SubCell"/>
</dbReference>
<organism evidence="6 7">
    <name type="scientific">Candidula unifasciata</name>
    <dbReference type="NCBI Taxonomy" id="100452"/>
    <lineage>
        <taxon>Eukaryota</taxon>
        <taxon>Metazoa</taxon>
        <taxon>Spiralia</taxon>
        <taxon>Lophotrochozoa</taxon>
        <taxon>Mollusca</taxon>
        <taxon>Gastropoda</taxon>
        <taxon>Heterobranchia</taxon>
        <taxon>Euthyneura</taxon>
        <taxon>Panpulmonata</taxon>
        <taxon>Eupulmonata</taxon>
        <taxon>Stylommatophora</taxon>
        <taxon>Helicina</taxon>
        <taxon>Helicoidea</taxon>
        <taxon>Geomitridae</taxon>
        <taxon>Candidula</taxon>
    </lineage>
</organism>
<proteinExistence type="inferred from homology"/>
<keyword evidence="3" id="KW-0539">Nucleus</keyword>
<keyword evidence="2" id="KW-0217">Developmental protein</keyword>
<dbReference type="PANTHER" id="PTHR12972:SF0">
    <property type="entry name" value="PROTEIN DOWNSTREAM NEIGHBOR OF SON"/>
    <property type="match status" value="1"/>
</dbReference>
<protein>
    <submittedName>
        <fullName evidence="6">Uncharacterized protein</fullName>
    </submittedName>
</protein>
<evidence type="ECO:0000256" key="5">
    <source>
        <dbReference type="SAM" id="MobiDB-lite"/>
    </source>
</evidence>
<comment type="caution">
    <text evidence="6">The sequence shown here is derived from an EMBL/GenBank/DDBJ whole genome shotgun (WGS) entry which is preliminary data.</text>
</comment>
<feature type="region of interest" description="Disordered" evidence="5">
    <location>
        <begin position="384"/>
        <end position="450"/>
    </location>
</feature>
<sequence>MASVSGEWKNPSDIMKKHLLQRTSSFNLTKTKSASGGFSRRHSFTLHSSNSQKSPAPHSNNSPCDTSTCSPGTVSQKRKNPFGCDAANLSKRRSVLDRTVTVEHSSGSSDDFLISATVLCDTSTSDADLDQDTSSSTNCQQNKLIRALTLQEQKDYFTTSLKTETEESRPSAEKTLNARQLCDVLKEKPVSSNVEAARSKTEQVQVFPSPPVDWSLKSKARVLVHGSIDSFKKYPGIDAKNVHSFVHHTLDGSLEWQDLDVLQQIKRCCMHYSYPYLPWVPTFPRLSSDFKSRSTSLFANSKDVLDSLQRDWSNTLTSVYQQLRAGLCPYFYVCAYQFSVLFRCLRSADSTSWSALLSPSTRGLREMLTKEGIQFRLPNIRTTKYRKNHKQEDTEKASSSDNSQVSSAQSLHSVHDDCAENENSQKENTNSGVRVTSPDDSSDDDNDIRDDDEASQWLEVMGLDKRDFPSLEPFKVKLQREGFREIDNRPQSMVYVEGVDVHSFFNFLLNYPCIASSGPQHGIPPTILSPVPFVGGRLVQNVVKHTTLNSRVPAASGQLNNLENKSTHVFEISGPILPHHALNMAAVLRNSCECDSASLSFSTYAPSAAFNTQTVSDAEKDKLASGLSKLFVDISQANAGLLQEVRNQILASPLLETGAAIRDMHVTKSGFSWIC</sequence>
<comment type="subcellular location">
    <subcellularLocation>
        <location evidence="1">Nucleus</location>
    </subcellularLocation>
</comment>
<keyword evidence="7" id="KW-1185">Reference proteome</keyword>
<name>A0A8S3Z367_9EUPU</name>
<evidence type="ECO:0000256" key="3">
    <source>
        <dbReference type="ARBA" id="ARBA00023242"/>
    </source>
</evidence>
<evidence type="ECO:0000256" key="4">
    <source>
        <dbReference type="ARBA" id="ARBA00025806"/>
    </source>
</evidence>